<dbReference type="GO" id="GO:0006303">
    <property type="term" value="P:double-strand break repair via nonhomologous end joining"/>
    <property type="evidence" value="ECO:0007669"/>
    <property type="project" value="InterPro"/>
</dbReference>
<dbReference type="Proteomes" id="UP001214415">
    <property type="component" value="Chromosome 2"/>
</dbReference>
<feature type="domain" description="Ku" evidence="19">
    <location>
        <begin position="252"/>
        <end position="383"/>
    </location>
</feature>
<keyword evidence="15" id="KW-0234">DNA repair</keyword>
<evidence type="ECO:0000256" key="9">
    <source>
        <dbReference type="ARBA" id="ARBA00022801"/>
    </source>
</evidence>
<dbReference type="AlphaFoldDB" id="A0AAF0EBU8"/>
<name>A0AAF0EBU8_9BASI</name>
<dbReference type="Pfam" id="PF02735">
    <property type="entry name" value="Ku"/>
    <property type="match status" value="1"/>
</dbReference>
<feature type="region of interest" description="Disordered" evidence="18">
    <location>
        <begin position="489"/>
        <end position="526"/>
    </location>
</feature>
<gene>
    <name evidence="20" type="primary">YKU80</name>
    <name evidence="20" type="ORF">MEQU1_001355</name>
</gene>
<dbReference type="GO" id="GO:0000723">
    <property type="term" value="P:telomere maintenance"/>
    <property type="evidence" value="ECO:0007669"/>
    <property type="project" value="InterPro"/>
</dbReference>
<keyword evidence="13" id="KW-0238">DNA-binding</keyword>
<evidence type="ECO:0000256" key="5">
    <source>
        <dbReference type="ARBA" id="ARBA00021792"/>
    </source>
</evidence>
<evidence type="ECO:0000256" key="10">
    <source>
        <dbReference type="ARBA" id="ARBA00022806"/>
    </source>
</evidence>
<evidence type="ECO:0000256" key="15">
    <source>
        <dbReference type="ARBA" id="ARBA00023204"/>
    </source>
</evidence>
<dbReference type="Gene3D" id="3.40.50.410">
    <property type="entry name" value="von Willebrand factor, type A domain"/>
    <property type="match status" value="1"/>
</dbReference>
<keyword evidence="16" id="KW-0539">Nucleus</keyword>
<dbReference type="GO" id="GO:0042162">
    <property type="term" value="F:telomeric DNA binding"/>
    <property type="evidence" value="ECO:0007669"/>
    <property type="project" value="InterPro"/>
</dbReference>
<dbReference type="SUPFAM" id="SSF101420">
    <property type="entry name" value="C-terminal domain of Ku80"/>
    <property type="match status" value="1"/>
</dbReference>
<evidence type="ECO:0000256" key="14">
    <source>
        <dbReference type="ARBA" id="ARBA00023172"/>
    </source>
</evidence>
<comment type="similarity">
    <text evidence="3">Belongs to the ku80 family.</text>
</comment>
<dbReference type="CDD" id="cd00873">
    <property type="entry name" value="KU80"/>
    <property type="match status" value="1"/>
</dbReference>
<dbReference type="InterPro" id="IPR024193">
    <property type="entry name" value="Ku80"/>
</dbReference>
<evidence type="ECO:0000256" key="11">
    <source>
        <dbReference type="ARBA" id="ARBA00022840"/>
    </source>
</evidence>
<evidence type="ECO:0000256" key="16">
    <source>
        <dbReference type="ARBA" id="ARBA00023242"/>
    </source>
</evidence>
<reference evidence="20" key="1">
    <citation type="submission" date="2023-03" db="EMBL/GenBank/DDBJ databases">
        <title>Mating type loci evolution in Malassezia.</title>
        <authorList>
            <person name="Coelho M.A."/>
        </authorList>
    </citation>
    <scope>NUCLEOTIDE SEQUENCE</scope>
    <source>
        <strain evidence="20">CBS 12830</strain>
    </source>
</reference>
<comment type="subcellular location">
    <subcellularLocation>
        <location evidence="2">Chromosome</location>
        <location evidence="2">Telomere</location>
    </subcellularLocation>
    <subcellularLocation>
        <location evidence="1">Nucleus</location>
    </subcellularLocation>
</comment>
<accession>A0AAF0EBU8</accession>
<sequence>MLRGLATLKVCLLVYGYKQGSMRSLSATSPASGAQGIEELWPPARPTLETMHILQSLQPMSEETVCEPLEALSVALDCMLEKGHGEPSASWTRVVYLVTRAHPQMRTTQADALCDRLAQSQTQLRVIGIGLGAEAFPAFWGPWIARIPNALLATPDEAEAHALEPTVQMARSNPIPTTLSFGRLDSASSASMEIPVQLHKATAQQRPMAPRRMARGEGTTWERQLETHRAFYKAEEVARAGGDLRSLTPLSEEEAQGQRAYRLGASLVPLLDNEPMLDTRPALEILHFVHASTYRREYHVGETYYVLPHPRSPRAQIALSSLVQAAAVKSVYALARYVPRAHAEPKLCLLAPLVEHEFDGFYMVRVPFRDDVHRWAFPPLDRLVTSTGRTIRTHPTIPTPEQQARMDEFVDQMDLMDMDEDGDEEGWYAPSLSYAPAIHGTKQAIKHRYLHPDAPLPPLLSRLSTFLHTPARAEARARPVREACAALFATRPPLAKREDKPPPPEPRAGGDSDATPTEEEPAFSEGVRVRGAGEIRYAHAANDFQALVHGTQAVSETCEAMSQLLLRWLDRDPSPDDVLHALHTYRSAACEMDESLTFNSFVRAFVAKARSRAPAVGRALHGRLDVSLITVHEDASQRSTETLNAARALVAPP</sequence>
<evidence type="ECO:0000256" key="6">
    <source>
        <dbReference type="ARBA" id="ARBA00022454"/>
    </source>
</evidence>
<evidence type="ECO:0000256" key="8">
    <source>
        <dbReference type="ARBA" id="ARBA00022763"/>
    </source>
</evidence>
<keyword evidence="10 20" id="KW-0347">Helicase</keyword>
<dbReference type="InterPro" id="IPR036494">
    <property type="entry name" value="Ku_C_sf"/>
</dbReference>
<dbReference type="SMART" id="SM00559">
    <property type="entry name" value="Ku78"/>
    <property type="match status" value="1"/>
</dbReference>
<dbReference type="Gene3D" id="1.25.40.240">
    <property type="entry name" value="Ku, C-terminal domain"/>
    <property type="match status" value="1"/>
</dbReference>
<feature type="region of interest" description="Disordered" evidence="18">
    <location>
        <begin position="200"/>
        <end position="219"/>
    </location>
</feature>
<dbReference type="SUPFAM" id="SSF100939">
    <property type="entry name" value="SPOC domain-like"/>
    <property type="match status" value="1"/>
</dbReference>
<dbReference type="GO" id="GO:0005524">
    <property type="term" value="F:ATP binding"/>
    <property type="evidence" value="ECO:0007669"/>
    <property type="project" value="UniProtKB-KW"/>
</dbReference>
<dbReference type="GO" id="GO:0016787">
    <property type="term" value="F:hydrolase activity"/>
    <property type="evidence" value="ECO:0007669"/>
    <property type="project" value="UniProtKB-KW"/>
</dbReference>
<evidence type="ECO:0000256" key="18">
    <source>
        <dbReference type="SAM" id="MobiDB-lite"/>
    </source>
</evidence>
<evidence type="ECO:0000256" key="12">
    <source>
        <dbReference type="ARBA" id="ARBA00022895"/>
    </source>
</evidence>
<keyword evidence="21" id="KW-1185">Reference proteome</keyword>
<evidence type="ECO:0000256" key="7">
    <source>
        <dbReference type="ARBA" id="ARBA00022741"/>
    </source>
</evidence>
<evidence type="ECO:0000256" key="17">
    <source>
        <dbReference type="ARBA" id="ARBA00031847"/>
    </source>
</evidence>
<organism evidence="20 21">
    <name type="scientific">Malassezia equina</name>
    <dbReference type="NCBI Taxonomy" id="1381935"/>
    <lineage>
        <taxon>Eukaryota</taxon>
        <taxon>Fungi</taxon>
        <taxon>Dikarya</taxon>
        <taxon>Basidiomycota</taxon>
        <taxon>Ustilaginomycotina</taxon>
        <taxon>Malasseziomycetes</taxon>
        <taxon>Malasseziales</taxon>
        <taxon>Malasseziaceae</taxon>
        <taxon>Malassezia</taxon>
    </lineage>
</organism>
<dbReference type="GO" id="GO:0000781">
    <property type="term" value="C:chromosome, telomeric region"/>
    <property type="evidence" value="ECO:0007669"/>
    <property type="project" value="UniProtKB-SubCell"/>
</dbReference>
<evidence type="ECO:0000256" key="4">
    <source>
        <dbReference type="ARBA" id="ARBA00012551"/>
    </source>
</evidence>
<dbReference type="Pfam" id="PF08785">
    <property type="entry name" value="Ku_PK_bind"/>
    <property type="match status" value="1"/>
</dbReference>
<dbReference type="InterPro" id="IPR006164">
    <property type="entry name" value="DNA_bd_Ku70/Ku80"/>
</dbReference>
<dbReference type="GO" id="GO:0003690">
    <property type="term" value="F:double-stranded DNA binding"/>
    <property type="evidence" value="ECO:0007669"/>
    <property type="project" value="TreeGrafter"/>
</dbReference>
<dbReference type="EC" id="3.6.4.12" evidence="4"/>
<dbReference type="GO" id="GO:0003678">
    <property type="term" value="F:DNA helicase activity"/>
    <property type="evidence" value="ECO:0007669"/>
    <property type="project" value="UniProtKB-EC"/>
</dbReference>
<proteinExistence type="inferred from homology"/>
<keyword evidence="6" id="KW-0158">Chromosome</keyword>
<dbReference type="EMBL" id="CP119901">
    <property type="protein sequence ID" value="WFD22680.1"/>
    <property type="molecule type" value="Genomic_DNA"/>
</dbReference>
<evidence type="ECO:0000259" key="19">
    <source>
        <dbReference type="SMART" id="SM00559"/>
    </source>
</evidence>
<keyword evidence="9" id="KW-0378">Hydrolase</keyword>
<dbReference type="InterPro" id="IPR016194">
    <property type="entry name" value="SPOC-like_C_dom_sf"/>
</dbReference>
<evidence type="ECO:0000313" key="21">
    <source>
        <dbReference type="Proteomes" id="UP001214415"/>
    </source>
</evidence>
<evidence type="ECO:0000256" key="2">
    <source>
        <dbReference type="ARBA" id="ARBA00004574"/>
    </source>
</evidence>
<dbReference type="GO" id="GO:0043564">
    <property type="term" value="C:Ku70:Ku80 complex"/>
    <property type="evidence" value="ECO:0007669"/>
    <property type="project" value="InterPro"/>
</dbReference>
<dbReference type="Gene3D" id="2.40.290.10">
    <property type="match status" value="1"/>
</dbReference>
<protein>
    <recommendedName>
        <fullName evidence="5">ATP-dependent DNA helicase II subunit 2</fullName>
        <ecNumber evidence="4">3.6.4.12</ecNumber>
    </recommendedName>
    <alternativeName>
        <fullName evidence="17">ATP-dependent DNA helicase II subunit Ku80</fullName>
    </alternativeName>
</protein>
<keyword evidence="14" id="KW-0233">DNA recombination</keyword>
<dbReference type="PANTHER" id="PTHR12604:SF4">
    <property type="entry name" value="X-RAY REPAIR CROSS-COMPLEMENTING PROTEIN 5"/>
    <property type="match status" value="1"/>
</dbReference>
<dbReference type="InterPro" id="IPR014893">
    <property type="entry name" value="Ku_PK_bind"/>
</dbReference>
<dbReference type="GO" id="GO:0003684">
    <property type="term" value="F:damaged DNA binding"/>
    <property type="evidence" value="ECO:0007669"/>
    <property type="project" value="InterPro"/>
</dbReference>
<keyword evidence="8" id="KW-0227">DNA damage</keyword>
<dbReference type="Gene3D" id="1.10.1600.10">
    <property type="match status" value="1"/>
</dbReference>
<dbReference type="PANTHER" id="PTHR12604">
    <property type="entry name" value="KU AUTOANTIGEN DNA HELICASE"/>
    <property type="match status" value="1"/>
</dbReference>
<evidence type="ECO:0000256" key="13">
    <source>
        <dbReference type="ARBA" id="ARBA00023125"/>
    </source>
</evidence>
<evidence type="ECO:0000256" key="1">
    <source>
        <dbReference type="ARBA" id="ARBA00004123"/>
    </source>
</evidence>
<evidence type="ECO:0000256" key="3">
    <source>
        <dbReference type="ARBA" id="ARBA00007726"/>
    </source>
</evidence>
<dbReference type="InterPro" id="IPR036465">
    <property type="entry name" value="vWFA_dom_sf"/>
</dbReference>
<keyword evidence="11" id="KW-0067">ATP-binding</keyword>
<keyword evidence="7" id="KW-0547">Nucleotide-binding</keyword>
<evidence type="ECO:0000313" key="20">
    <source>
        <dbReference type="EMBL" id="WFD22680.1"/>
    </source>
</evidence>
<keyword evidence="12" id="KW-0779">Telomere</keyword>
<dbReference type="GO" id="GO:0006310">
    <property type="term" value="P:DNA recombination"/>
    <property type="evidence" value="ECO:0007669"/>
    <property type="project" value="UniProtKB-KW"/>
</dbReference>